<evidence type="ECO:0000313" key="5">
    <source>
        <dbReference type="EMBL" id="SEW49035.1"/>
    </source>
</evidence>
<dbReference type="Pfam" id="PF12833">
    <property type="entry name" value="HTH_18"/>
    <property type="match status" value="1"/>
</dbReference>
<dbReference type="Gene3D" id="1.10.10.60">
    <property type="entry name" value="Homeodomain-like"/>
    <property type="match status" value="1"/>
</dbReference>
<evidence type="ECO:0000256" key="1">
    <source>
        <dbReference type="ARBA" id="ARBA00023015"/>
    </source>
</evidence>
<dbReference type="PANTHER" id="PTHR43280:SF2">
    <property type="entry name" value="HTH-TYPE TRANSCRIPTIONAL REGULATOR EXSA"/>
    <property type="match status" value="1"/>
</dbReference>
<dbReference type="InterPro" id="IPR054015">
    <property type="entry name" value="ExsA-like_N"/>
</dbReference>
<proteinExistence type="predicted"/>
<dbReference type="PANTHER" id="PTHR43280">
    <property type="entry name" value="ARAC-FAMILY TRANSCRIPTIONAL REGULATOR"/>
    <property type="match status" value="1"/>
</dbReference>
<dbReference type="SUPFAM" id="SSF46689">
    <property type="entry name" value="Homeodomain-like"/>
    <property type="match status" value="2"/>
</dbReference>
<dbReference type="GO" id="GO:0003700">
    <property type="term" value="F:DNA-binding transcription factor activity"/>
    <property type="evidence" value="ECO:0007669"/>
    <property type="project" value="InterPro"/>
</dbReference>
<evidence type="ECO:0000313" key="6">
    <source>
        <dbReference type="Proteomes" id="UP000199469"/>
    </source>
</evidence>
<dbReference type="PROSITE" id="PS01124">
    <property type="entry name" value="HTH_ARAC_FAMILY_2"/>
    <property type="match status" value="1"/>
</dbReference>
<dbReference type="InterPro" id="IPR018060">
    <property type="entry name" value="HTH_AraC"/>
</dbReference>
<name>A0A1I0S323_9FLAO</name>
<gene>
    <name evidence="5" type="ORF">SAMN05421841_3983</name>
</gene>
<dbReference type="GO" id="GO:0043565">
    <property type="term" value="F:sequence-specific DNA binding"/>
    <property type="evidence" value="ECO:0007669"/>
    <property type="project" value="InterPro"/>
</dbReference>
<protein>
    <submittedName>
        <fullName evidence="5">AraC-type DNA-binding protein</fullName>
    </submittedName>
</protein>
<dbReference type="Pfam" id="PF22200">
    <property type="entry name" value="ExsA_N"/>
    <property type="match status" value="1"/>
</dbReference>
<reference evidence="6" key="1">
    <citation type="submission" date="2016-10" db="EMBL/GenBank/DDBJ databases">
        <authorList>
            <person name="Varghese N."/>
            <person name="Submissions S."/>
        </authorList>
    </citation>
    <scope>NUCLEOTIDE SEQUENCE [LARGE SCALE GENOMIC DNA]</scope>
    <source>
        <strain evidence="6">DSM 17724</strain>
    </source>
</reference>
<evidence type="ECO:0000256" key="2">
    <source>
        <dbReference type="ARBA" id="ARBA00023125"/>
    </source>
</evidence>
<dbReference type="AlphaFoldDB" id="A0A1I0S323"/>
<accession>A0A1I0S323</accession>
<feature type="domain" description="HTH araC/xylS-type" evidence="4">
    <location>
        <begin position="182"/>
        <end position="279"/>
    </location>
</feature>
<evidence type="ECO:0000256" key="3">
    <source>
        <dbReference type="ARBA" id="ARBA00023163"/>
    </source>
</evidence>
<organism evidence="5 6">
    <name type="scientific">Chryseobacterium wanjuense</name>
    <dbReference type="NCBI Taxonomy" id="356305"/>
    <lineage>
        <taxon>Bacteria</taxon>
        <taxon>Pseudomonadati</taxon>
        <taxon>Bacteroidota</taxon>
        <taxon>Flavobacteriia</taxon>
        <taxon>Flavobacteriales</taxon>
        <taxon>Weeksellaceae</taxon>
        <taxon>Chryseobacterium group</taxon>
        <taxon>Chryseobacterium</taxon>
    </lineage>
</organism>
<dbReference type="SMART" id="SM00342">
    <property type="entry name" value="HTH_ARAC"/>
    <property type="match status" value="1"/>
</dbReference>
<keyword evidence="2 5" id="KW-0238">DNA-binding</keyword>
<dbReference type="STRING" id="356305.SAMN05421841_3983"/>
<evidence type="ECO:0000259" key="4">
    <source>
        <dbReference type="PROSITE" id="PS01124"/>
    </source>
</evidence>
<dbReference type="Proteomes" id="UP000199469">
    <property type="component" value="Unassembled WGS sequence"/>
</dbReference>
<sequence>MQSHFNYLCITMKSKREDFGNIVYSCYTQVSRQGEHFVSDHVLSYQIAGDLVLNDGFKDYSATDGSIRFLKRNQLLKFTKQPPPSGEFKSLSVYLDQQILKDFSVEYGLTAEKKYVDKSLLLLTENPLLQNFMQSLLIYQFSDKLSDSRLVEVKVKEVLILLLQEEPDLKDVLFDFNEPGKLDIEAFMNKNYHFNVNLDRFAYLTGRSLATFKRDFEKIFGITPGKWLLQKRLKEAHYLLEKGKMASDIYLDLGFEDLSHFSFAFKKQYGLAPSKIISA</sequence>
<keyword evidence="6" id="KW-1185">Reference proteome</keyword>
<dbReference type="EMBL" id="FOIU01000004">
    <property type="protein sequence ID" value="SEW49035.1"/>
    <property type="molecule type" value="Genomic_DNA"/>
</dbReference>
<keyword evidence="1" id="KW-0805">Transcription regulation</keyword>
<dbReference type="InterPro" id="IPR009057">
    <property type="entry name" value="Homeodomain-like_sf"/>
</dbReference>
<keyword evidence="3" id="KW-0804">Transcription</keyword>